<feature type="domain" description="BON" evidence="3">
    <location>
        <begin position="37"/>
        <end position="105"/>
    </location>
</feature>
<name>A0A2N9LSB7_9BACT</name>
<feature type="region of interest" description="Disordered" evidence="1">
    <location>
        <begin position="349"/>
        <end position="371"/>
    </location>
</feature>
<keyword evidence="2" id="KW-0732">Signal</keyword>
<feature type="compositionally biased region" description="Pro residues" evidence="1">
    <location>
        <begin position="170"/>
        <end position="179"/>
    </location>
</feature>
<dbReference type="Proteomes" id="UP000239735">
    <property type="component" value="Unassembled WGS sequence"/>
</dbReference>
<evidence type="ECO:0000313" key="4">
    <source>
        <dbReference type="EMBL" id="SPE26142.1"/>
    </source>
</evidence>
<feature type="chain" id="PRO_5014737890" evidence="2">
    <location>
        <begin position="23"/>
        <end position="371"/>
    </location>
</feature>
<feature type="region of interest" description="Disordered" evidence="1">
    <location>
        <begin position="124"/>
        <end position="181"/>
    </location>
</feature>
<dbReference type="PROSITE" id="PS51257">
    <property type="entry name" value="PROKAR_LIPOPROTEIN"/>
    <property type="match status" value="1"/>
</dbReference>
<dbReference type="Gene3D" id="3.30.1340.30">
    <property type="match status" value="1"/>
</dbReference>
<organism evidence="4 5">
    <name type="scientific">Candidatus Sulfuritelmatomonas gaucii</name>
    <dbReference type="NCBI Taxonomy" id="2043161"/>
    <lineage>
        <taxon>Bacteria</taxon>
        <taxon>Pseudomonadati</taxon>
        <taxon>Acidobacteriota</taxon>
        <taxon>Terriglobia</taxon>
        <taxon>Terriglobales</taxon>
        <taxon>Acidobacteriaceae</taxon>
        <taxon>Candidatus Sulfuritelmatomonas</taxon>
    </lineage>
</organism>
<dbReference type="OrthoDB" id="118563at2"/>
<dbReference type="InterPro" id="IPR007055">
    <property type="entry name" value="BON_dom"/>
</dbReference>
<feature type="signal peptide" evidence="2">
    <location>
        <begin position="1"/>
        <end position="22"/>
    </location>
</feature>
<dbReference type="Pfam" id="PF04972">
    <property type="entry name" value="BON"/>
    <property type="match status" value="1"/>
</dbReference>
<evidence type="ECO:0000313" key="5">
    <source>
        <dbReference type="Proteomes" id="UP000239735"/>
    </source>
</evidence>
<evidence type="ECO:0000259" key="3">
    <source>
        <dbReference type="PROSITE" id="PS50914"/>
    </source>
</evidence>
<proteinExistence type="predicted"/>
<protein>
    <submittedName>
        <fullName evidence="4">Transport-associated protein</fullName>
    </submittedName>
</protein>
<dbReference type="PROSITE" id="PS50914">
    <property type="entry name" value="BON"/>
    <property type="match status" value="1"/>
</dbReference>
<feature type="compositionally biased region" description="Low complexity" evidence="1">
    <location>
        <begin position="157"/>
        <end position="169"/>
    </location>
</feature>
<dbReference type="AlphaFoldDB" id="A0A2N9LSB7"/>
<dbReference type="EMBL" id="OKRB01000112">
    <property type="protein sequence ID" value="SPE26142.1"/>
    <property type="molecule type" value="Genomic_DNA"/>
</dbReference>
<gene>
    <name evidence="4" type="ORF">SBA5_530017</name>
</gene>
<dbReference type="PANTHER" id="PTHR34606">
    <property type="entry name" value="BON DOMAIN-CONTAINING PROTEIN"/>
    <property type="match status" value="1"/>
</dbReference>
<reference evidence="5" key="1">
    <citation type="submission" date="2018-02" db="EMBL/GenBank/DDBJ databases">
        <authorList>
            <person name="Hausmann B."/>
        </authorList>
    </citation>
    <scope>NUCLEOTIDE SEQUENCE [LARGE SCALE GENOMIC DNA]</scope>
    <source>
        <strain evidence="5">Peat soil MAG SbA5</strain>
    </source>
</reference>
<evidence type="ECO:0000256" key="1">
    <source>
        <dbReference type="SAM" id="MobiDB-lite"/>
    </source>
</evidence>
<dbReference type="PANTHER" id="PTHR34606:SF15">
    <property type="entry name" value="BON DOMAIN-CONTAINING PROTEIN"/>
    <property type="match status" value="1"/>
</dbReference>
<sequence>MKRMTPYGFFARAALIALIATAGFFAGCKSLETAGRTDQQIASDIQAKIHNETALADQNIQVSVNNGIATLSGSVTDEASRALAGNDSGAVAGVKTVVNDLTVQPPQQGLAMNKPAAQQLPLAAPAPENRPTSRPESQYRPKYQPESNSKPAPQPAPQMAQSPSQAPVALQPPPAPPQPVVRQITLPAGTVVPIRITEELNSKTAQSNDVFHGSLAADLGTQGVIAIPRGAPVEGRIVEARDAAHFKGSSLLSLELTHLDAHGQRITLMTDTFSKQGAGRGKNTAEKTGGGAAFGAIVGALAGGGKGAAIGSLAGAAAGTGVNAATRGQQVDIPSETLINFQLQSPITLTVTTPTPGSENDTPSDPQLQTR</sequence>
<dbReference type="InterPro" id="IPR051686">
    <property type="entry name" value="Lipoprotein_DolP"/>
</dbReference>
<accession>A0A2N9LSB7</accession>
<evidence type="ECO:0000256" key="2">
    <source>
        <dbReference type="SAM" id="SignalP"/>
    </source>
</evidence>